<dbReference type="InterPro" id="IPR004031">
    <property type="entry name" value="PMP22/EMP/MP20/Claudin"/>
</dbReference>
<evidence type="ECO:0000313" key="7">
    <source>
        <dbReference type="Proteomes" id="UP001519460"/>
    </source>
</evidence>
<dbReference type="EMBL" id="JACVVK020000216">
    <property type="protein sequence ID" value="KAK7484098.1"/>
    <property type="molecule type" value="Genomic_DNA"/>
</dbReference>
<evidence type="ECO:0000256" key="4">
    <source>
        <dbReference type="ARBA" id="ARBA00023136"/>
    </source>
</evidence>
<dbReference type="GO" id="GO:0016020">
    <property type="term" value="C:membrane"/>
    <property type="evidence" value="ECO:0007669"/>
    <property type="project" value="UniProtKB-SubCell"/>
</dbReference>
<evidence type="ECO:0000256" key="5">
    <source>
        <dbReference type="SAM" id="Phobius"/>
    </source>
</evidence>
<keyword evidence="4 5" id="KW-0472">Membrane</keyword>
<evidence type="ECO:0000256" key="1">
    <source>
        <dbReference type="ARBA" id="ARBA00004141"/>
    </source>
</evidence>
<protein>
    <submittedName>
        <fullName evidence="6">Uncharacterized protein</fullName>
    </submittedName>
</protein>
<dbReference type="AlphaFoldDB" id="A0ABD0KAI3"/>
<accession>A0ABD0KAI3</accession>
<evidence type="ECO:0000256" key="3">
    <source>
        <dbReference type="ARBA" id="ARBA00022989"/>
    </source>
</evidence>
<evidence type="ECO:0000313" key="6">
    <source>
        <dbReference type="EMBL" id="KAK7484098.1"/>
    </source>
</evidence>
<feature type="transmembrane region" description="Helical" evidence="5">
    <location>
        <begin position="102"/>
        <end position="124"/>
    </location>
</feature>
<keyword evidence="3 5" id="KW-1133">Transmembrane helix</keyword>
<sequence length="164" mass="17621">MVLDSLTKIGKIGLLLLIIGAVFFLVGFSVPYWMSIASTDYGLWEYCVGSICGGKIVRAKGNELGNKDWYRGTQALACLALIALIVTVVLLLLFVCGKPKKFLLIAIVLDIAAAAFAILAAVVFGSEADKYLGVSLNWGFAFDIIGGIFFGVSAALFLVEYCRH</sequence>
<keyword evidence="2 5" id="KW-0812">Transmembrane</keyword>
<organism evidence="6 7">
    <name type="scientific">Batillaria attramentaria</name>
    <dbReference type="NCBI Taxonomy" id="370345"/>
    <lineage>
        <taxon>Eukaryota</taxon>
        <taxon>Metazoa</taxon>
        <taxon>Spiralia</taxon>
        <taxon>Lophotrochozoa</taxon>
        <taxon>Mollusca</taxon>
        <taxon>Gastropoda</taxon>
        <taxon>Caenogastropoda</taxon>
        <taxon>Sorbeoconcha</taxon>
        <taxon>Cerithioidea</taxon>
        <taxon>Batillariidae</taxon>
        <taxon>Batillaria</taxon>
    </lineage>
</organism>
<dbReference type="Proteomes" id="UP001519460">
    <property type="component" value="Unassembled WGS sequence"/>
</dbReference>
<dbReference type="PANTHER" id="PTHR21284:SF12">
    <property type="entry name" value="EG:80H7.2 PROTEIN"/>
    <property type="match status" value="1"/>
</dbReference>
<comment type="subcellular location">
    <subcellularLocation>
        <location evidence="1">Membrane</location>
        <topology evidence="1">Multi-pass membrane protein</topology>
    </subcellularLocation>
</comment>
<feature type="transmembrane region" description="Helical" evidence="5">
    <location>
        <begin position="12"/>
        <end position="34"/>
    </location>
</feature>
<dbReference type="Gene3D" id="1.20.140.150">
    <property type="match status" value="1"/>
</dbReference>
<name>A0ABD0KAI3_9CAEN</name>
<dbReference type="PANTHER" id="PTHR21284">
    <property type="entry name" value="EG:80H7.2 PROTEIN"/>
    <property type="match status" value="1"/>
</dbReference>
<reference evidence="6 7" key="1">
    <citation type="journal article" date="2023" name="Sci. Data">
        <title>Genome assembly of the Korean intertidal mud-creeper Batillaria attramentaria.</title>
        <authorList>
            <person name="Patra A.K."/>
            <person name="Ho P.T."/>
            <person name="Jun S."/>
            <person name="Lee S.J."/>
            <person name="Kim Y."/>
            <person name="Won Y.J."/>
        </authorList>
    </citation>
    <scope>NUCLEOTIDE SEQUENCE [LARGE SCALE GENOMIC DNA]</scope>
    <source>
        <strain evidence="6">Wonlab-2016</strain>
    </source>
</reference>
<proteinExistence type="predicted"/>
<keyword evidence="7" id="KW-1185">Reference proteome</keyword>
<comment type="caution">
    <text evidence="6">The sequence shown here is derived from an EMBL/GenBank/DDBJ whole genome shotgun (WGS) entry which is preliminary data.</text>
</comment>
<feature type="transmembrane region" description="Helical" evidence="5">
    <location>
        <begin position="136"/>
        <end position="159"/>
    </location>
</feature>
<gene>
    <name evidence="6" type="ORF">BaRGS_00024710</name>
</gene>
<dbReference type="Pfam" id="PF00822">
    <property type="entry name" value="PMP22_Claudin"/>
    <property type="match status" value="1"/>
</dbReference>
<evidence type="ECO:0000256" key="2">
    <source>
        <dbReference type="ARBA" id="ARBA00022692"/>
    </source>
</evidence>
<feature type="transmembrane region" description="Helical" evidence="5">
    <location>
        <begin position="74"/>
        <end position="95"/>
    </location>
</feature>